<dbReference type="OrthoDB" id="409392at2759"/>
<dbReference type="InterPro" id="IPR003615">
    <property type="entry name" value="HNH_nuc"/>
</dbReference>
<dbReference type="InterPro" id="IPR044925">
    <property type="entry name" value="His-Me_finger_sf"/>
</dbReference>
<sequence length="154" mass="16750">MMAPFPRTTSLGRSKALILICLLTFPLVQVVPCSGTPKSPSVVRQGKGKCWQVSSMGRCRTSQGRITLGYLDADGYRKVNIAAAGCKFNVQRLVAWAFHGPPPSEAAWQVNHVDGNGSNNQAANLAWAPSLRTSDILILTFQEASAHTNQNRWL</sequence>
<gene>
    <name evidence="3" type="ORF">C1SCF055_LOCUS36281</name>
</gene>
<dbReference type="Gene3D" id="3.90.75.20">
    <property type="match status" value="1"/>
</dbReference>
<accession>A0A9P1DK15</accession>
<comment type="caution">
    <text evidence="3">The sequence shown here is derived from an EMBL/GenBank/DDBJ whole genome shotgun (WGS) entry which is preliminary data.</text>
</comment>
<dbReference type="AlphaFoldDB" id="A0A9P1DK15"/>
<evidence type="ECO:0000313" key="5">
    <source>
        <dbReference type="Proteomes" id="UP001152797"/>
    </source>
</evidence>
<organism evidence="3">
    <name type="scientific">Cladocopium goreaui</name>
    <dbReference type="NCBI Taxonomy" id="2562237"/>
    <lineage>
        <taxon>Eukaryota</taxon>
        <taxon>Sar</taxon>
        <taxon>Alveolata</taxon>
        <taxon>Dinophyceae</taxon>
        <taxon>Suessiales</taxon>
        <taxon>Symbiodiniaceae</taxon>
        <taxon>Cladocopium</taxon>
    </lineage>
</organism>
<feature type="chain" id="PRO_5043271524" evidence="1">
    <location>
        <begin position="31"/>
        <end position="154"/>
    </location>
</feature>
<dbReference type="SUPFAM" id="SSF54060">
    <property type="entry name" value="His-Me finger endonucleases"/>
    <property type="match status" value="1"/>
</dbReference>
<dbReference type="EMBL" id="CAMXCT030005002">
    <property type="protein sequence ID" value="CAL4798397.1"/>
    <property type="molecule type" value="Genomic_DNA"/>
</dbReference>
<name>A0A9P1DK15_9DINO</name>
<evidence type="ECO:0000256" key="1">
    <source>
        <dbReference type="SAM" id="SignalP"/>
    </source>
</evidence>
<dbReference type="GO" id="GO:0004519">
    <property type="term" value="F:endonuclease activity"/>
    <property type="evidence" value="ECO:0007669"/>
    <property type="project" value="UniProtKB-KW"/>
</dbReference>
<reference evidence="3" key="1">
    <citation type="submission" date="2022-10" db="EMBL/GenBank/DDBJ databases">
        <authorList>
            <person name="Chen Y."/>
            <person name="Dougan E. K."/>
            <person name="Chan C."/>
            <person name="Rhodes N."/>
            <person name="Thang M."/>
        </authorList>
    </citation>
    <scope>NUCLEOTIDE SEQUENCE</scope>
</reference>
<proteinExistence type="predicted"/>
<keyword evidence="1" id="KW-0732">Signal</keyword>
<dbReference type="EMBL" id="CAMXCT020005002">
    <property type="protein sequence ID" value="CAL1164460.1"/>
    <property type="molecule type" value="Genomic_DNA"/>
</dbReference>
<feature type="signal peptide" evidence="1">
    <location>
        <begin position="1"/>
        <end position="30"/>
    </location>
</feature>
<dbReference type="Pfam" id="PF13392">
    <property type="entry name" value="HNH_3"/>
    <property type="match status" value="1"/>
</dbReference>
<dbReference type="EMBL" id="CAMXCT010005002">
    <property type="protein sequence ID" value="CAI4011085.1"/>
    <property type="molecule type" value="Genomic_DNA"/>
</dbReference>
<evidence type="ECO:0000259" key="2">
    <source>
        <dbReference type="Pfam" id="PF13392"/>
    </source>
</evidence>
<keyword evidence="5" id="KW-1185">Reference proteome</keyword>
<keyword evidence="4" id="KW-0255">Endonuclease</keyword>
<evidence type="ECO:0000313" key="4">
    <source>
        <dbReference type="EMBL" id="CAL4798397.1"/>
    </source>
</evidence>
<feature type="domain" description="HNH nuclease" evidence="2">
    <location>
        <begin position="90"/>
        <end position="129"/>
    </location>
</feature>
<keyword evidence="4" id="KW-0540">Nuclease</keyword>
<dbReference type="Proteomes" id="UP001152797">
    <property type="component" value="Unassembled WGS sequence"/>
</dbReference>
<keyword evidence="4" id="KW-0378">Hydrolase</keyword>
<evidence type="ECO:0000313" key="3">
    <source>
        <dbReference type="EMBL" id="CAI4011085.1"/>
    </source>
</evidence>
<reference evidence="4 5" key="2">
    <citation type="submission" date="2024-05" db="EMBL/GenBank/DDBJ databases">
        <authorList>
            <person name="Chen Y."/>
            <person name="Shah S."/>
            <person name="Dougan E. K."/>
            <person name="Thang M."/>
            <person name="Chan C."/>
        </authorList>
    </citation>
    <scope>NUCLEOTIDE SEQUENCE [LARGE SCALE GENOMIC DNA]</scope>
</reference>
<protein>
    <submittedName>
        <fullName evidence="4">HNH endonuclease</fullName>
    </submittedName>
</protein>